<dbReference type="InterPro" id="IPR050540">
    <property type="entry name" value="F-actin_Monoox_Mical"/>
</dbReference>
<feature type="region of interest" description="Disordered" evidence="2">
    <location>
        <begin position="201"/>
        <end position="298"/>
    </location>
</feature>
<gene>
    <name evidence="4" type="primary">Ehbp1_1</name>
    <name evidence="4" type="ORF">GTO96_0010413</name>
</gene>
<feature type="compositionally biased region" description="Basic and acidic residues" evidence="2">
    <location>
        <begin position="274"/>
        <end position="283"/>
    </location>
</feature>
<name>A0A8X7XH81_POLSE</name>
<feature type="domain" description="C2 NT-type" evidence="3">
    <location>
        <begin position="1"/>
        <end position="132"/>
    </location>
</feature>
<dbReference type="Proteomes" id="UP000886611">
    <property type="component" value="Unassembled WGS sequence"/>
</dbReference>
<feature type="compositionally biased region" description="Polar residues" evidence="2">
    <location>
        <begin position="245"/>
        <end position="259"/>
    </location>
</feature>
<accession>A0A8X7XH81</accession>
<protein>
    <submittedName>
        <fullName evidence="4">EHBP1 protein</fullName>
    </submittedName>
</protein>
<feature type="compositionally biased region" description="Basic and acidic residues" evidence="2">
    <location>
        <begin position="229"/>
        <end position="240"/>
    </location>
</feature>
<dbReference type="AlphaFoldDB" id="A0A8X7XH81"/>
<feature type="non-terminal residue" evidence="4">
    <location>
        <position position="397"/>
    </location>
</feature>
<evidence type="ECO:0000313" key="4">
    <source>
        <dbReference type="EMBL" id="KAG2467335.1"/>
    </source>
</evidence>
<reference evidence="4 5" key="1">
    <citation type="journal article" date="2021" name="Cell">
        <title>Tracing the genetic footprints of vertebrate landing in non-teleost ray-finned fishes.</title>
        <authorList>
            <person name="Bi X."/>
            <person name="Wang K."/>
            <person name="Yang L."/>
            <person name="Pan H."/>
            <person name="Jiang H."/>
            <person name="Wei Q."/>
            <person name="Fang M."/>
            <person name="Yu H."/>
            <person name="Zhu C."/>
            <person name="Cai Y."/>
            <person name="He Y."/>
            <person name="Gan X."/>
            <person name="Zeng H."/>
            <person name="Yu D."/>
            <person name="Zhu Y."/>
            <person name="Jiang H."/>
            <person name="Qiu Q."/>
            <person name="Yang H."/>
            <person name="Zhang Y.E."/>
            <person name="Wang W."/>
            <person name="Zhu M."/>
            <person name="He S."/>
            <person name="Zhang G."/>
        </authorList>
    </citation>
    <scope>NUCLEOTIDE SEQUENCE [LARGE SCALE GENOMIC DNA]</scope>
    <source>
        <strain evidence="4">Bchr_013</strain>
    </source>
</reference>
<evidence type="ECO:0000313" key="5">
    <source>
        <dbReference type="Proteomes" id="UP000886611"/>
    </source>
</evidence>
<feature type="non-terminal residue" evidence="4">
    <location>
        <position position="1"/>
    </location>
</feature>
<evidence type="ECO:0000256" key="1">
    <source>
        <dbReference type="SAM" id="Coils"/>
    </source>
</evidence>
<feature type="compositionally biased region" description="Low complexity" evidence="2">
    <location>
        <begin position="328"/>
        <end position="337"/>
    </location>
</feature>
<dbReference type="PANTHER" id="PTHR23167">
    <property type="entry name" value="CALPONIN HOMOLOGY DOMAIN-CONTAINING PROTEIN DDB_G0272472-RELATED"/>
    <property type="match status" value="1"/>
</dbReference>
<sequence length="397" mass="44500">MLVVYLGHELQDFPTGVASIVEGIGASQSHSWQPGIKNPYRGVVVWPAPENIEITVTLFKDPHAEEFEDKEWTFVIENESPSGRRKALATSSINMKQYASPMPTQTDVKLKFKPLSKKVVAATLQFSLSCIFLREGKATDEDMQSLASLMSMKQADIGNLDDFEEENEEDEENRVNQEEKAAKITELISKLNFLEEEEKDLHAPGQNPFGDPDESGLNPFGEPDDEEQVLEKDVSAKTEDPFYDDSTNPFNESDISDYSNPFDKPDFETELELELERSPETKTDQIPPKPAKRKNVRPIDMSKYLYADTLKNEEEELDESNPFYEPKASSPSSNSASVQEAQLESRKKRKAPAPPVIMPKMSTEKSSTLRVGVGKEIAASPKVSSVYGNVVYFLLTD</sequence>
<proteinExistence type="predicted"/>
<dbReference type="EMBL" id="JAATIS010000859">
    <property type="protein sequence ID" value="KAG2467335.1"/>
    <property type="molecule type" value="Genomic_DNA"/>
</dbReference>
<comment type="caution">
    <text evidence="4">The sequence shown here is derived from an EMBL/GenBank/DDBJ whole genome shotgun (WGS) entry which is preliminary data.</text>
</comment>
<dbReference type="InterPro" id="IPR019448">
    <property type="entry name" value="NT-C2"/>
</dbReference>
<feature type="region of interest" description="Disordered" evidence="2">
    <location>
        <begin position="310"/>
        <end position="369"/>
    </location>
</feature>
<keyword evidence="5" id="KW-1185">Reference proteome</keyword>
<evidence type="ECO:0000256" key="2">
    <source>
        <dbReference type="SAM" id="MobiDB-lite"/>
    </source>
</evidence>
<dbReference type="PROSITE" id="PS51840">
    <property type="entry name" value="C2_NT"/>
    <property type="match status" value="1"/>
</dbReference>
<dbReference type="PANTHER" id="PTHR23167:SF43">
    <property type="entry name" value="EH DOMAIN-BINDING PROTEIN 1"/>
    <property type="match status" value="1"/>
</dbReference>
<feature type="coiled-coil region" evidence="1">
    <location>
        <begin position="153"/>
        <end position="197"/>
    </location>
</feature>
<dbReference type="Pfam" id="PF10358">
    <property type="entry name" value="NT-C2"/>
    <property type="match status" value="1"/>
</dbReference>
<keyword evidence="1" id="KW-0175">Coiled coil</keyword>
<evidence type="ECO:0000259" key="3">
    <source>
        <dbReference type="PROSITE" id="PS51840"/>
    </source>
</evidence>
<organism evidence="4 5">
    <name type="scientific">Polypterus senegalus</name>
    <name type="common">Senegal bichir</name>
    <dbReference type="NCBI Taxonomy" id="55291"/>
    <lineage>
        <taxon>Eukaryota</taxon>
        <taxon>Metazoa</taxon>
        <taxon>Chordata</taxon>
        <taxon>Craniata</taxon>
        <taxon>Vertebrata</taxon>
        <taxon>Euteleostomi</taxon>
        <taxon>Actinopterygii</taxon>
        <taxon>Polypteriformes</taxon>
        <taxon>Polypteridae</taxon>
        <taxon>Polypterus</taxon>
    </lineage>
</organism>